<gene>
    <name evidence="3" type="ORF">B296_00003690</name>
</gene>
<evidence type="ECO:0000313" key="4">
    <source>
        <dbReference type="Proteomes" id="UP000287651"/>
    </source>
</evidence>
<dbReference type="EMBL" id="AMZH03000153">
    <property type="protein sequence ID" value="RRT85222.1"/>
    <property type="molecule type" value="Genomic_DNA"/>
</dbReference>
<dbReference type="InterPro" id="IPR032001">
    <property type="entry name" value="SAWADEE_dom"/>
</dbReference>
<sequence length="177" mass="19434">YDVSAFLSHRMFDTGDPVILAFEVRVRFSGFGVEEDEWINVRRCVRQRSLPCEAAECVAVLPGDLILCFQVLRPETDYRLQMLQASKVSGGPVDLQATPRDLTPSSSSKDLGSQRSRKQRKLMDVNTDEVTTVALSHPNDPASLQGDNPAVAIENSSSTPSNVMMEDGAVNMESIDS</sequence>
<dbReference type="PANTHER" id="PTHR33827">
    <property type="entry name" value="PROTEIN SAWADEE HOMEODOMAIN HOMOLOG 2"/>
    <property type="match status" value="1"/>
</dbReference>
<proteinExistence type="predicted"/>
<dbReference type="InterPro" id="IPR039276">
    <property type="entry name" value="SHH1/2"/>
</dbReference>
<evidence type="ECO:0000259" key="2">
    <source>
        <dbReference type="Pfam" id="PF16719"/>
    </source>
</evidence>
<feature type="non-terminal residue" evidence="3">
    <location>
        <position position="1"/>
    </location>
</feature>
<dbReference type="AlphaFoldDB" id="A0A427B9Q5"/>
<dbReference type="GO" id="GO:0003682">
    <property type="term" value="F:chromatin binding"/>
    <property type="evidence" value="ECO:0007669"/>
    <property type="project" value="InterPro"/>
</dbReference>
<feature type="domain" description="SAWADEE" evidence="2">
    <location>
        <begin position="1"/>
        <end position="78"/>
    </location>
</feature>
<dbReference type="PANTHER" id="PTHR33827:SF7">
    <property type="entry name" value="PROTEIN SAWADEE HOMEODOMAIN HOMOLOG 2"/>
    <property type="match status" value="1"/>
</dbReference>
<evidence type="ECO:0000256" key="1">
    <source>
        <dbReference type="SAM" id="MobiDB-lite"/>
    </source>
</evidence>
<dbReference type="Proteomes" id="UP000287651">
    <property type="component" value="Unassembled WGS sequence"/>
</dbReference>
<evidence type="ECO:0000313" key="3">
    <source>
        <dbReference type="EMBL" id="RRT85222.1"/>
    </source>
</evidence>
<reference evidence="3 4" key="1">
    <citation type="journal article" date="2014" name="Agronomy (Basel)">
        <title>A Draft Genome Sequence for Ensete ventricosum, the Drought-Tolerant Tree Against Hunger.</title>
        <authorList>
            <person name="Harrison J."/>
            <person name="Moore K.A."/>
            <person name="Paszkiewicz K."/>
            <person name="Jones T."/>
            <person name="Grant M."/>
            <person name="Ambacheew D."/>
            <person name="Muzemil S."/>
            <person name="Studholme D.J."/>
        </authorList>
    </citation>
    <scope>NUCLEOTIDE SEQUENCE [LARGE SCALE GENOMIC DNA]</scope>
</reference>
<comment type="caution">
    <text evidence="3">The sequence shown here is derived from an EMBL/GenBank/DDBJ whole genome shotgun (WGS) entry which is preliminary data.</text>
</comment>
<organism evidence="3 4">
    <name type="scientific">Ensete ventricosum</name>
    <name type="common">Abyssinian banana</name>
    <name type="synonym">Musa ensete</name>
    <dbReference type="NCBI Taxonomy" id="4639"/>
    <lineage>
        <taxon>Eukaryota</taxon>
        <taxon>Viridiplantae</taxon>
        <taxon>Streptophyta</taxon>
        <taxon>Embryophyta</taxon>
        <taxon>Tracheophyta</taxon>
        <taxon>Spermatophyta</taxon>
        <taxon>Magnoliopsida</taxon>
        <taxon>Liliopsida</taxon>
        <taxon>Zingiberales</taxon>
        <taxon>Musaceae</taxon>
        <taxon>Ensete</taxon>
    </lineage>
</organism>
<protein>
    <recommendedName>
        <fullName evidence="2">SAWADEE domain-containing protein</fullName>
    </recommendedName>
</protein>
<feature type="compositionally biased region" description="Polar residues" evidence="1">
    <location>
        <begin position="103"/>
        <end position="114"/>
    </location>
</feature>
<dbReference type="Gene3D" id="2.40.50.40">
    <property type="match status" value="1"/>
</dbReference>
<name>A0A427B9Q5_ENSVE</name>
<dbReference type="Pfam" id="PF16719">
    <property type="entry name" value="SAWADEE"/>
    <property type="match status" value="1"/>
</dbReference>
<accession>A0A427B9Q5</accession>
<feature type="region of interest" description="Disordered" evidence="1">
    <location>
        <begin position="90"/>
        <end position="177"/>
    </location>
</feature>